<comment type="similarity">
    <text evidence="1">Belongs to the pyridoxamine 5'-phosphate oxidase family.</text>
</comment>
<evidence type="ECO:0000256" key="5">
    <source>
        <dbReference type="PIRSR" id="PIRSR000190-2"/>
    </source>
</evidence>
<evidence type="ECO:0000256" key="4">
    <source>
        <dbReference type="ARBA" id="ARBA00023002"/>
    </source>
</evidence>
<keyword evidence="4 9" id="KW-0560">Oxidoreductase</keyword>
<feature type="region of interest" description="Disordered" evidence="6">
    <location>
        <begin position="1"/>
        <end position="24"/>
    </location>
</feature>
<dbReference type="GeneID" id="300097641"/>
<dbReference type="SUPFAM" id="SSF50475">
    <property type="entry name" value="FMN-binding split barrel"/>
    <property type="match status" value="1"/>
</dbReference>
<reference evidence="9 10" key="1">
    <citation type="submission" date="2018-08" db="EMBL/GenBank/DDBJ databases">
        <title>The complete genome sequence of Streptomyces seoulensis, a pioneer strain for nickel superoxide dismutase discovery.</title>
        <authorList>
            <person name="Shin J."/>
            <person name="Lee J.-S."/>
            <person name="Lee E.-J."/>
            <person name="Youn H.-D."/>
        </authorList>
    </citation>
    <scope>NUCLEOTIDE SEQUENCE [LARGE SCALE GENOMIC DNA]</scope>
    <source>
        <strain evidence="9 10">KCTC 9819</strain>
    </source>
</reference>
<keyword evidence="3 5" id="KW-0288">FMN</keyword>
<dbReference type="Gene3D" id="2.30.110.10">
    <property type="entry name" value="Electron Transport, Fmn-binding Protein, Chain A"/>
    <property type="match status" value="1"/>
</dbReference>
<dbReference type="EMBL" id="CP032229">
    <property type="protein sequence ID" value="QBJ89151.1"/>
    <property type="molecule type" value="Genomic_DNA"/>
</dbReference>
<feature type="binding site" evidence="5">
    <location>
        <position position="185"/>
    </location>
    <ligand>
        <name>FMN</name>
        <dbReference type="ChEBI" id="CHEBI:58210"/>
    </ligand>
</feature>
<name>A0A4P6TSH3_STRSO</name>
<evidence type="ECO:0000259" key="8">
    <source>
        <dbReference type="Pfam" id="PF10590"/>
    </source>
</evidence>
<dbReference type="InterPro" id="IPR000659">
    <property type="entry name" value="Pyridox_Oxase"/>
</dbReference>
<protein>
    <submittedName>
        <fullName evidence="9">Pyridoxamine 5'-phosphate oxidase</fullName>
        <ecNumber evidence="9">1.4.3.5</ecNumber>
    </submittedName>
</protein>
<feature type="binding site" evidence="5">
    <location>
        <position position="84"/>
    </location>
    <ligand>
        <name>FMN</name>
        <dbReference type="ChEBI" id="CHEBI:58210"/>
    </ligand>
</feature>
<dbReference type="Pfam" id="PF01243">
    <property type="entry name" value="PNPOx_N"/>
    <property type="match status" value="1"/>
</dbReference>
<dbReference type="PANTHER" id="PTHR10851">
    <property type="entry name" value="PYRIDOXINE-5-PHOSPHATE OXIDASE"/>
    <property type="match status" value="1"/>
</dbReference>
<dbReference type="PANTHER" id="PTHR10851:SF0">
    <property type="entry name" value="PYRIDOXINE-5'-PHOSPHATE OXIDASE"/>
    <property type="match status" value="1"/>
</dbReference>
<dbReference type="GO" id="GO:0004733">
    <property type="term" value="F:pyridoxamine phosphate oxidase activity"/>
    <property type="evidence" value="ECO:0007669"/>
    <property type="project" value="UniProtKB-EC"/>
</dbReference>
<dbReference type="NCBIfam" id="NF004231">
    <property type="entry name" value="PRK05679.1"/>
    <property type="match status" value="1"/>
</dbReference>
<evidence type="ECO:0000256" key="3">
    <source>
        <dbReference type="ARBA" id="ARBA00022643"/>
    </source>
</evidence>
<feature type="domain" description="Pyridoxamine 5'-phosphate oxidase N-terminal" evidence="7">
    <location>
        <begin position="36"/>
        <end position="159"/>
    </location>
</feature>
<sequence length="212" mass="23524">MNSSKFESLTGRTDRRFPEYDDPPAEPLGLVRDWLAEAVEQGVREPRALALATADKRGRASTRVVVFGGIDDQGLLFTTHSTSRKSRDIEETGWASGLLYWRETSQQISIGGPAVPIGEAEADALWHARPVPLHAMSAASQQSEPLTDPDALRAAAESLAATGAALDRPARFTGYRLVPHEVEFWSARSDRMHHRLRYERDGADWHVTRLQP</sequence>
<evidence type="ECO:0000313" key="10">
    <source>
        <dbReference type="Proteomes" id="UP000292547"/>
    </source>
</evidence>
<organism evidence="9 10">
    <name type="scientific">Streptomyces seoulensis</name>
    <dbReference type="NCBI Taxonomy" id="73044"/>
    <lineage>
        <taxon>Bacteria</taxon>
        <taxon>Bacillati</taxon>
        <taxon>Actinomycetota</taxon>
        <taxon>Actinomycetes</taxon>
        <taxon>Kitasatosporales</taxon>
        <taxon>Streptomycetaceae</taxon>
        <taxon>Streptomyces</taxon>
    </lineage>
</organism>
<dbReference type="RefSeq" id="WP_031180466.1">
    <property type="nucleotide sequence ID" value="NZ_CP032229.1"/>
</dbReference>
<dbReference type="OrthoDB" id="9780392at2"/>
<keyword evidence="2" id="KW-0285">Flavoprotein</keyword>
<dbReference type="AlphaFoldDB" id="A0A4P6TSH3"/>
<feature type="domain" description="Pyridoxine 5'-phosphate oxidase dimerisation C-terminal" evidence="8">
    <location>
        <begin position="173"/>
        <end position="212"/>
    </location>
</feature>
<feature type="binding site" evidence="5">
    <location>
        <position position="107"/>
    </location>
    <ligand>
        <name>FMN</name>
        <dbReference type="ChEBI" id="CHEBI:58210"/>
    </ligand>
</feature>
<dbReference type="KEGG" id="sseo:D0Z67_01695"/>
<dbReference type="InterPro" id="IPR012349">
    <property type="entry name" value="Split_barrel_FMN-bd"/>
</dbReference>
<keyword evidence="10" id="KW-1185">Reference proteome</keyword>
<dbReference type="Proteomes" id="UP000292547">
    <property type="component" value="Chromosome"/>
</dbReference>
<dbReference type="InterPro" id="IPR019576">
    <property type="entry name" value="Pyridoxamine_oxidase_dimer_C"/>
</dbReference>
<feature type="binding site" evidence="5">
    <location>
        <position position="85"/>
    </location>
    <ligand>
        <name>FMN</name>
        <dbReference type="ChEBI" id="CHEBI:58210"/>
    </ligand>
</feature>
<evidence type="ECO:0000256" key="2">
    <source>
        <dbReference type="ARBA" id="ARBA00022630"/>
    </source>
</evidence>
<dbReference type="PIRSF" id="PIRSF000190">
    <property type="entry name" value="Pyd_amn-ph_oxd"/>
    <property type="match status" value="1"/>
</dbReference>
<comment type="cofactor">
    <cofactor evidence="5">
        <name>FMN</name>
        <dbReference type="ChEBI" id="CHEBI:58210"/>
    </cofactor>
    <text evidence="5">Binds 1 FMN per subunit.</text>
</comment>
<dbReference type="InterPro" id="IPR011576">
    <property type="entry name" value="Pyridox_Oxase_N"/>
</dbReference>
<dbReference type="Pfam" id="PF10590">
    <property type="entry name" value="PNP_phzG_C"/>
    <property type="match status" value="1"/>
</dbReference>
<gene>
    <name evidence="9" type="primary">pdxH</name>
    <name evidence="9" type="ORF">D0Z67_01695</name>
</gene>
<feature type="binding site" evidence="5">
    <location>
        <position position="195"/>
    </location>
    <ligand>
        <name>FMN</name>
        <dbReference type="ChEBI" id="CHEBI:58210"/>
    </ligand>
</feature>
<dbReference type="GO" id="GO:0010181">
    <property type="term" value="F:FMN binding"/>
    <property type="evidence" value="ECO:0007669"/>
    <property type="project" value="InterPro"/>
</dbReference>
<dbReference type="NCBIfam" id="NF038138">
    <property type="entry name" value="phena_PhzG"/>
    <property type="match status" value="1"/>
</dbReference>
<evidence type="ECO:0000256" key="6">
    <source>
        <dbReference type="SAM" id="MobiDB-lite"/>
    </source>
</evidence>
<evidence type="ECO:0000259" key="7">
    <source>
        <dbReference type="Pfam" id="PF01243"/>
    </source>
</evidence>
<dbReference type="GO" id="GO:0008615">
    <property type="term" value="P:pyridoxine biosynthetic process"/>
    <property type="evidence" value="ECO:0007669"/>
    <property type="project" value="InterPro"/>
</dbReference>
<feature type="binding site" evidence="5">
    <location>
        <begin position="142"/>
        <end position="143"/>
    </location>
    <ligand>
        <name>FMN</name>
        <dbReference type="ChEBI" id="CHEBI:58210"/>
    </ligand>
</feature>
<dbReference type="InterPro" id="IPR053451">
    <property type="entry name" value="Phenazine_biosynth_oxidase"/>
</dbReference>
<accession>A0A4P6TSH3</accession>
<proteinExistence type="inferred from homology"/>
<feature type="compositionally biased region" description="Polar residues" evidence="6">
    <location>
        <begin position="1"/>
        <end position="11"/>
    </location>
</feature>
<evidence type="ECO:0000313" key="9">
    <source>
        <dbReference type="EMBL" id="QBJ89151.1"/>
    </source>
</evidence>
<dbReference type="STRING" id="73044.GCA_000725795_02157"/>
<dbReference type="EC" id="1.4.3.5" evidence="9"/>
<evidence type="ECO:0000256" key="1">
    <source>
        <dbReference type="ARBA" id="ARBA00007301"/>
    </source>
</evidence>